<proteinExistence type="predicted"/>
<feature type="domain" description="DUF218" evidence="2">
    <location>
        <begin position="60"/>
        <end position="200"/>
    </location>
</feature>
<dbReference type="InterPro" id="IPR003848">
    <property type="entry name" value="DUF218"/>
</dbReference>
<protein>
    <submittedName>
        <fullName evidence="3">ElyC/SanA/YdcF family protein</fullName>
    </submittedName>
</protein>
<dbReference type="CDD" id="cd06259">
    <property type="entry name" value="YdcF-like"/>
    <property type="match status" value="1"/>
</dbReference>
<comment type="caution">
    <text evidence="3">The sequence shown here is derived from an EMBL/GenBank/DDBJ whole genome shotgun (WGS) entry which is preliminary data.</text>
</comment>
<evidence type="ECO:0000313" key="3">
    <source>
        <dbReference type="EMBL" id="GAA1809823.1"/>
    </source>
</evidence>
<accession>A0ABN2M586</accession>
<dbReference type="PANTHER" id="PTHR30336">
    <property type="entry name" value="INNER MEMBRANE PROTEIN, PROBABLE PERMEASE"/>
    <property type="match status" value="1"/>
</dbReference>
<dbReference type="Proteomes" id="UP001500218">
    <property type="component" value="Unassembled WGS sequence"/>
</dbReference>
<keyword evidence="1" id="KW-1133">Transmembrane helix</keyword>
<evidence type="ECO:0000256" key="1">
    <source>
        <dbReference type="SAM" id="Phobius"/>
    </source>
</evidence>
<name>A0ABN2M586_9ACTN</name>
<organism evidence="3 4">
    <name type="scientific">Luedemannella flava</name>
    <dbReference type="NCBI Taxonomy" id="349316"/>
    <lineage>
        <taxon>Bacteria</taxon>
        <taxon>Bacillati</taxon>
        <taxon>Actinomycetota</taxon>
        <taxon>Actinomycetes</taxon>
        <taxon>Micromonosporales</taxon>
        <taxon>Micromonosporaceae</taxon>
        <taxon>Luedemannella</taxon>
    </lineage>
</organism>
<reference evidence="3 4" key="1">
    <citation type="journal article" date="2019" name="Int. J. Syst. Evol. Microbiol.">
        <title>The Global Catalogue of Microorganisms (GCM) 10K type strain sequencing project: providing services to taxonomists for standard genome sequencing and annotation.</title>
        <authorList>
            <consortium name="The Broad Institute Genomics Platform"/>
            <consortium name="The Broad Institute Genome Sequencing Center for Infectious Disease"/>
            <person name="Wu L."/>
            <person name="Ma J."/>
        </authorList>
    </citation>
    <scope>NUCLEOTIDE SEQUENCE [LARGE SCALE GENOMIC DNA]</scope>
    <source>
        <strain evidence="3 4">JCM 13250</strain>
    </source>
</reference>
<dbReference type="PANTHER" id="PTHR30336:SF6">
    <property type="entry name" value="INTEGRAL MEMBRANE PROTEIN"/>
    <property type="match status" value="1"/>
</dbReference>
<dbReference type="InterPro" id="IPR051599">
    <property type="entry name" value="Cell_Envelope_Assoc"/>
</dbReference>
<feature type="transmembrane region" description="Helical" evidence="1">
    <location>
        <begin position="20"/>
        <end position="43"/>
    </location>
</feature>
<keyword evidence="1" id="KW-0472">Membrane</keyword>
<keyword evidence="4" id="KW-1185">Reference proteome</keyword>
<sequence>MTGAGDNLIFPRRRPRPGRLLRALATLGLAAGALSAVPTVWVMGESGGRVHRVADAPTADVAIVFGAQLAAADHTPLIMLAERLDAAVALVRAGKVKVLLLSGDGHGTSGDEPAAMTKYLVDRGVDPARIVTDPAGLDSYDTCARARQTYGVSRALLISQGFHLPRAIALCRHLGVDADGVDAGHCATCTLKTRVWNPTREYAARAKALLDLRSGRAPAVASPPTPAVATALAGL</sequence>
<dbReference type="RefSeq" id="WP_344132583.1">
    <property type="nucleotide sequence ID" value="NZ_BAAALT010000100.1"/>
</dbReference>
<keyword evidence="1" id="KW-0812">Transmembrane</keyword>
<dbReference type="EMBL" id="BAAALT010000100">
    <property type="protein sequence ID" value="GAA1809823.1"/>
    <property type="molecule type" value="Genomic_DNA"/>
</dbReference>
<dbReference type="Pfam" id="PF02698">
    <property type="entry name" value="DUF218"/>
    <property type="match status" value="1"/>
</dbReference>
<evidence type="ECO:0000313" key="4">
    <source>
        <dbReference type="Proteomes" id="UP001500218"/>
    </source>
</evidence>
<gene>
    <name evidence="3" type="ORF">GCM10009682_34360</name>
</gene>
<evidence type="ECO:0000259" key="2">
    <source>
        <dbReference type="Pfam" id="PF02698"/>
    </source>
</evidence>